<dbReference type="PROSITE" id="PS00497">
    <property type="entry name" value="TYROSINASE_1"/>
    <property type="match status" value="1"/>
</dbReference>
<evidence type="ECO:0000313" key="3">
    <source>
        <dbReference type="Proteomes" id="UP000663570"/>
    </source>
</evidence>
<reference evidence="2 3" key="1">
    <citation type="submission" date="2021-02" db="EMBL/GenBank/DDBJ databases">
        <title>Niveibacterium changnyeongensis HC41.</title>
        <authorList>
            <person name="Kang M."/>
        </authorList>
    </citation>
    <scope>NUCLEOTIDE SEQUENCE [LARGE SCALE GENOMIC DNA]</scope>
    <source>
        <strain evidence="2 3">HC41</strain>
    </source>
</reference>
<dbReference type="Proteomes" id="UP000663570">
    <property type="component" value="Chromosome"/>
</dbReference>
<keyword evidence="3" id="KW-1185">Reference proteome</keyword>
<evidence type="ECO:0000313" key="2">
    <source>
        <dbReference type="EMBL" id="QSI78195.1"/>
    </source>
</evidence>
<name>A0ABX7M8Y6_9RHOO</name>
<evidence type="ECO:0000259" key="1">
    <source>
        <dbReference type="PROSITE" id="PS00497"/>
    </source>
</evidence>
<dbReference type="InterPro" id="IPR002227">
    <property type="entry name" value="Tyrosinase_Cu-bd"/>
</dbReference>
<proteinExistence type="predicted"/>
<gene>
    <name evidence="2" type="ORF">JY500_06040</name>
</gene>
<feature type="domain" description="Tyrosinase copper-binding" evidence="1">
    <location>
        <begin position="128"/>
        <end position="145"/>
    </location>
</feature>
<accession>A0ABX7M8Y6</accession>
<dbReference type="RefSeq" id="WP_206255509.1">
    <property type="nucleotide sequence ID" value="NZ_CP071060.1"/>
</dbReference>
<organism evidence="2 3">
    <name type="scientific">Niveibacterium microcysteis</name>
    <dbReference type="NCBI Taxonomy" id="2811415"/>
    <lineage>
        <taxon>Bacteria</taxon>
        <taxon>Pseudomonadati</taxon>
        <taxon>Pseudomonadota</taxon>
        <taxon>Betaproteobacteria</taxon>
        <taxon>Rhodocyclales</taxon>
        <taxon>Rhodocyclaceae</taxon>
        <taxon>Niveibacterium</taxon>
    </lineage>
</organism>
<protein>
    <recommendedName>
        <fullName evidence="1">Tyrosinase copper-binding domain-containing protein</fullName>
    </recommendedName>
</protein>
<dbReference type="EMBL" id="CP071060">
    <property type="protein sequence ID" value="QSI78195.1"/>
    <property type="molecule type" value="Genomic_DNA"/>
</dbReference>
<sequence length="166" mass="18263">MSVSLSLLATVAGADCLESAVRERALLAGTQFANSIACDVEANPKYLVALHRWDNCSIETRDSALFVLLWHGDVGCNGGSGSYSPQVTTIRIGAGDTFFADPVLSTPVVKFPVPTHYVERVVSHGDRHLVLEFTHWHRSWLSSAERDEPDVATLELQNDGNWRLKK</sequence>